<protein>
    <submittedName>
        <fullName evidence="1">Uncharacterized protein</fullName>
    </submittedName>
</protein>
<name>A0A6A3K236_9STRA</name>
<evidence type="ECO:0000313" key="2">
    <source>
        <dbReference type="EMBL" id="KAE9004741.1"/>
    </source>
</evidence>
<evidence type="ECO:0000313" key="3">
    <source>
        <dbReference type="EMBL" id="KAE9320697.1"/>
    </source>
</evidence>
<accession>A0A6A3K236</accession>
<dbReference type="Proteomes" id="UP000429607">
    <property type="component" value="Unassembled WGS sequence"/>
</dbReference>
<reference evidence="4 6" key="1">
    <citation type="submission" date="2018-09" db="EMBL/GenBank/DDBJ databases">
        <title>Genomic investigation of the strawberry pathogen Phytophthora fragariae indicates pathogenicity is determined by transcriptional variation in three key races.</title>
        <authorList>
            <person name="Adams T.M."/>
            <person name="Armitage A.D."/>
            <person name="Sobczyk M.K."/>
            <person name="Bates H.J."/>
            <person name="Dunwell J.M."/>
            <person name="Nellist C.F."/>
            <person name="Harrison R.J."/>
        </authorList>
    </citation>
    <scope>NUCLEOTIDE SEQUENCE [LARGE SCALE GENOMIC DNA]</scope>
    <source>
        <strain evidence="1 4">SCRP249</strain>
        <strain evidence="2 6">SCRP324</strain>
        <strain evidence="3 5">SCRP333</strain>
    </source>
</reference>
<evidence type="ECO:0000313" key="6">
    <source>
        <dbReference type="Proteomes" id="UP000435112"/>
    </source>
</evidence>
<proteinExistence type="predicted"/>
<dbReference type="AlphaFoldDB" id="A0A6A3K236"/>
<dbReference type="EMBL" id="QXFU01001332">
    <property type="protein sequence ID" value="KAE9004741.1"/>
    <property type="molecule type" value="Genomic_DNA"/>
</dbReference>
<evidence type="ECO:0000313" key="4">
    <source>
        <dbReference type="Proteomes" id="UP000429607"/>
    </source>
</evidence>
<dbReference type="EMBL" id="QXFT01001363">
    <property type="protein sequence ID" value="KAE9320697.1"/>
    <property type="molecule type" value="Genomic_DNA"/>
</dbReference>
<comment type="caution">
    <text evidence="1">The sequence shown here is derived from an EMBL/GenBank/DDBJ whole genome shotgun (WGS) entry which is preliminary data.</text>
</comment>
<sequence>MFNYDWVDDHINFAADIGTNCADAEQSLRYAMTAIARPDAVNQTNSPPGARAKKLSA</sequence>
<dbReference type="Proteomes" id="UP000435112">
    <property type="component" value="Unassembled WGS sequence"/>
</dbReference>
<dbReference type="OrthoDB" id="10347201at2759"/>
<dbReference type="EMBL" id="QXFV01001631">
    <property type="protein sequence ID" value="KAE9001586.1"/>
    <property type="molecule type" value="Genomic_DNA"/>
</dbReference>
<organism evidence="1 4">
    <name type="scientific">Phytophthora rubi</name>
    <dbReference type="NCBI Taxonomy" id="129364"/>
    <lineage>
        <taxon>Eukaryota</taxon>
        <taxon>Sar</taxon>
        <taxon>Stramenopiles</taxon>
        <taxon>Oomycota</taxon>
        <taxon>Peronosporomycetes</taxon>
        <taxon>Peronosporales</taxon>
        <taxon>Peronosporaceae</taxon>
        <taxon>Phytophthora</taxon>
    </lineage>
</organism>
<keyword evidence="5" id="KW-1185">Reference proteome</keyword>
<dbReference type="Proteomes" id="UP000434957">
    <property type="component" value="Unassembled WGS sequence"/>
</dbReference>
<evidence type="ECO:0000313" key="5">
    <source>
        <dbReference type="Proteomes" id="UP000434957"/>
    </source>
</evidence>
<gene>
    <name evidence="1" type="ORF">PR001_g18484</name>
    <name evidence="2" type="ORF">PR002_g16973</name>
    <name evidence="3" type="ORF">PR003_g17657</name>
</gene>
<evidence type="ECO:0000313" key="1">
    <source>
        <dbReference type="EMBL" id="KAE9001586.1"/>
    </source>
</evidence>